<feature type="transmembrane region" description="Helical" evidence="1">
    <location>
        <begin position="32"/>
        <end position="55"/>
    </location>
</feature>
<reference evidence="2" key="1">
    <citation type="journal article" date="2021" name="Proc. Natl. Acad. Sci. U.S.A.">
        <title>A Catalog of Tens of Thousands of Viruses from Human Metagenomes Reveals Hidden Associations with Chronic Diseases.</title>
        <authorList>
            <person name="Tisza M.J."/>
            <person name="Buck C.B."/>
        </authorList>
    </citation>
    <scope>NUCLEOTIDE SEQUENCE</scope>
    <source>
        <strain evidence="2">CtsNY46</strain>
    </source>
</reference>
<keyword evidence="1" id="KW-0472">Membrane</keyword>
<name>A0A8S5U7I9_9CAUD</name>
<organism evidence="2">
    <name type="scientific">Myoviridae sp. ctsNY46</name>
    <dbReference type="NCBI Taxonomy" id="2825192"/>
    <lineage>
        <taxon>Viruses</taxon>
        <taxon>Duplodnaviria</taxon>
        <taxon>Heunggongvirae</taxon>
        <taxon>Uroviricota</taxon>
        <taxon>Caudoviricetes</taxon>
    </lineage>
</organism>
<dbReference type="EMBL" id="BK016028">
    <property type="protein sequence ID" value="DAF90386.1"/>
    <property type="molecule type" value="Genomic_DNA"/>
</dbReference>
<keyword evidence="1" id="KW-1133">Transmembrane helix</keyword>
<evidence type="ECO:0000256" key="1">
    <source>
        <dbReference type="SAM" id="Phobius"/>
    </source>
</evidence>
<proteinExistence type="predicted"/>
<keyword evidence="1" id="KW-0812">Transmembrane</keyword>
<accession>A0A8S5U7I9</accession>
<evidence type="ECO:0000313" key="2">
    <source>
        <dbReference type="EMBL" id="DAF90386.1"/>
    </source>
</evidence>
<sequence length="282" mass="30110">MSLSSDSAVLTMPVQPANNSYNNGCNGWGGDWMGWIVLFLIFGMFGWGGMGGFGWGGGMGMGGASPYMTSAVTQADLQRGFDNQSVMNKLNGLESGLCDGFYAMNTGMLQGFNGVQQGLNGVTNAMQQGFNSTNVALMQGQNALATQLADCCCKTQTAIQGVNYNLATQECDTRNQMQQGFCATQNTMNNNTRDIIENQNSNTRAVLDFLTNDKIATLQSENNELRRAASQDRQSAFLTTAMNAQTNQIIGTLQQKAPVPAYQVPNPNAIYYGCGTGCGSCA</sequence>
<protein>
    <submittedName>
        <fullName evidence="2">Uncharacterized protein</fullName>
    </submittedName>
</protein>